<evidence type="ECO:0000256" key="4">
    <source>
        <dbReference type="ARBA" id="ARBA00022729"/>
    </source>
</evidence>
<dbReference type="InterPro" id="IPR007110">
    <property type="entry name" value="Ig-like_dom"/>
</dbReference>
<evidence type="ECO:0000313" key="13">
    <source>
        <dbReference type="Ensembl" id="ENSCCRP00010086382.1"/>
    </source>
</evidence>
<accession>A0A8C1N3A5</accession>
<evidence type="ECO:0000256" key="10">
    <source>
        <dbReference type="ARBA" id="ARBA00023319"/>
    </source>
</evidence>
<feature type="transmembrane region" description="Helical" evidence="11">
    <location>
        <begin position="465"/>
        <end position="484"/>
    </location>
</feature>
<dbReference type="SUPFAM" id="SSF48726">
    <property type="entry name" value="Immunoglobulin"/>
    <property type="match status" value="2"/>
</dbReference>
<dbReference type="InterPro" id="IPR013783">
    <property type="entry name" value="Ig-like_fold"/>
</dbReference>
<dbReference type="Proteomes" id="UP000694427">
    <property type="component" value="Unplaced"/>
</dbReference>
<comment type="subcellular location">
    <subcellularLocation>
        <location evidence="1">Cell membrane</location>
        <topology evidence="1">Single-pass type I membrane protein</topology>
    </subcellularLocation>
</comment>
<evidence type="ECO:0000256" key="3">
    <source>
        <dbReference type="ARBA" id="ARBA00022692"/>
    </source>
</evidence>
<keyword evidence="7" id="KW-1015">Disulfide bond</keyword>
<evidence type="ECO:0000259" key="12">
    <source>
        <dbReference type="PROSITE" id="PS50835"/>
    </source>
</evidence>
<keyword evidence="2" id="KW-1003">Cell membrane</keyword>
<evidence type="ECO:0000313" key="14">
    <source>
        <dbReference type="Proteomes" id="UP000694427"/>
    </source>
</evidence>
<dbReference type="SMART" id="SM00409">
    <property type="entry name" value="IG"/>
    <property type="match status" value="2"/>
</dbReference>
<sequence>MYLSSAMLPNLNNYRMINYSFDSKHCCVFMFLFLNYSMSVFMYIIFSPSINFILHNFSFSGFTVTYSRNTHVGLQSSVVLNFYSVKPLQVRDLKVKWKRKDTKTLVHLYQDGESRLQQDYHERVNFFTDQIQHGNFSLRLDNVKEEDAGEYTCKVYSQQRCVFSTQFTLEKDSVVSSYLNANVSSAPLVAPLGSSVILPCFCAKRLLSKDLKVEWRRTDSESLVHLYQDCASQAEGQQQDYRDRAHFFTDQIQHGNLSLRLDNLRAEDEGRYICKVYNKQRSVFSTQTSLVPRLLDSFLHLHLFLVVCPNMIMFFAFVFWGVSEGSVNESVCCCALYFLRPFLLLWAAPFIKKLFAVKIKTWIQKYSYVVEYAVFSVIVYSALFATAWEKFLNYAVFNKVIIIVLFAIVFVCCLCKSIYILVTMFGKKSGWIVKIFDVVADMTFEILPTVQFILLFYMFGVARGGFIIIVIVPVLLMMINERLFDRCRNGLGCKYLMNCDLISV</sequence>
<organism evidence="13 14">
    <name type="scientific">Cyprinus carpio</name>
    <name type="common">Common carp</name>
    <dbReference type="NCBI Taxonomy" id="7962"/>
    <lineage>
        <taxon>Eukaryota</taxon>
        <taxon>Metazoa</taxon>
        <taxon>Chordata</taxon>
        <taxon>Craniata</taxon>
        <taxon>Vertebrata</taxon>
        <taxon>Euteleostomi</taxon>
        <taxon>Actinopterygii</taxon>
        <taxon>Neopterygii</taxon>
        <taxon>Teleostei</taxon>
        <taxon>Ostariophysi</taxon>
        <taxon>Cypriniformes</taxon>
        <taxon>Cyprinidae</taxon>
        <taxon>Cyprininae</taxon>
        <taxon>Cyprinus</taxon>
    </lineage>
</organism>
<feature type="transmembrane region" description="Helical" evidence="11">
    <location>
        <begin position="328"/>
        <end position="348"/>
    </location>
</feature>
<dbReference type="GO" id="GO:0071222">
    <property type="term" value="P:cellular response to lipopolysaccharide"/>
    <property type="evidence" value="ECO:0007669"/>
    <property type="project" value="TreeGrafter"/>
</dbReference>
<evidence type="ECO:0000256" key="7">
    <source>
        <dbReference type="ARBA" id="ARBA00023157"/>
    </source>
</evidence>
<protein>
    <recommendedName>
        <fullName evidence="12">Ig-like domain-containing protein</fullName>
    </recommendedName>
</protein>
<feature type="domain" description="Ig-like" evidence="12">
    <location>
        <begin position="48"/>
        <end position="170"/>
    </location>
</feature>
<keyword evidence="4" id="KW-0732">Signal</keyword>
<dbReference type="Ensembl" id="ENSCCRT00010095800.1">
    <property type="protein sequence ID" value="ENSCCRP00010086382.1"/>
    <property type="gene ID" value="ENSCCRG00010037713.1"/>
</dbReference>
<keyword evidence="14" id="KW-1185">Reference proteome</keyword>
<keyword evidence="5 11" id="KW-1133">Transmembrane helix</keyword>
<keyword evidence="10" id="KW-0393">Immunoglobulin domain</keyword>
<keyword evidence="9" id="KW-0325">Glycoprotein</keyword>
<reference evidence="13" key="2">
    <citation type="submission" date="2025-09" db="UniProtKB">
        <authorList>
            <consortium name="Ensembl"/>
        </authorList>
    </citation>
    <scope>IDENTIFICATION</scope>
</reference>
<evidence type="ECO:0000256" key="2">
    <source>
        <dbReference type="ARBA" id="ARBA00022475"/>
    </source>
</evidence>
<dbReference type="PANTHER" id="PTHR25466:SF14">
    <property type="entry name" value="BUTYROPHILIN SUBFAMILY 2 MEMBER A2-LIKE-RELATED"/>
    <property type="match status" value="1"/>
</dbReference>
<evidence type="ECO:0000256" key="11">
    <source>
        <dbReference type="SAM" id="Phobius"/>
    </source>
</evidence>
<evidence type="ECO:0000256" key="8">
    <source>
        <dbReference type="ARBA" id="ARBA00023170"/>
    </source>
</evidence>
<dbReference type="GO" id="GO:0042130">
    <property type="term" value="P:negative regulation of T cell proliferation"/>
    <property type="evidence" value="ECO:0007669"/>
    <property type="project" value="TreeGrafter"/>
</dbReference>
<dbReference type="InterPro" id="IPR013106">
    <property type="entry name" value="Ig_V-set"/>
</dbReference>
<evidence type="ECO:0000256" key="1">
    <source>
        <dbReference type="ARBA" id="ARBA00004251"/>
    </source>
</evidence>
<dbReference type="PANTHER" id="PTHR25466">
    <property type="entry name" value="T-LYMPHOCYTE ACTIVATION ANTIGEN"/>
    <property type="match status" value="1"/>
</dbReference>
<dbReference type="GO" id="GO:0031295">
    <property type="term" value="P:T cell costimulation"/>
    <property type="evidence" value="ECO:0007669"/>
    <property type="project" value="TreeGrafter"/>
</dbReference>
<feature type="transmembrane region" description="Helical" evidence="11">
    <location>
        <begin position="303"/>
        <end position="322"/>
    </location>
</feature>
<reference evidence="13" key="1">
    <citation type="submission" date="2025-08" db="UniProtKB">
        <authorList>
            <consortium name="Ensembl"/>
        </authorList>
    </citation>
    <scope>IDENTIFICATION</scope>
</reference>
<dbReference type="InterPro" id="IPR003599">
    <property type="entry name" value="Ig_sub"/>
</dbReference>
<feature type="domain" description="Ig-like" evidence="12">
    <location>
        <begin position="193"/>
        <end position="291"/>
    </location>
</feature>
<dbReference type="GO" id="GO:0006955">
    <property type="term" value="P:immune response"/>
    <property type="evidence" value="ECO:0007669"/>
    <property type="project" value="TreeGrafter"/>
</dbReference>
<dbReference type="FunFam" id="2.60.40.10:FF:000142">
    <property type="entry name" value="V-set domain-containing T-cell activation inhibitor 1"/>
    <property type="match status" value="2"/>
</dbReference>
<dbReference type="SMART" id="SM00406">
    <property type="entry name" value="IGv"/>
    <property type="match status" value="2"/>
</dbReference>
<dbReference type="GO" id="GO:0007166">
    <property type="term" value="P:cell surface receptor signaling pathway"/>
    <property type="evidence" value="ECO:0007669"/>
    <property type="project" value="TreeGrafter"/>
</dbReference>
<evidence type="ECO:0000256" key="9">
    <source>
        <dbReference type="ARBA" id="ARBA00023180"/>
    </source>
</evidence>
<dbReference type="Pfam" id="PF07686">
    <property type="entry name" value="V-set"/>
    <property type="match status" value="2"/>
</dbReference>
<keyword evidence="3 11" id="KW-0812">Transmembrane</keyword>
<evidence type="ECO:0000256" key="5">
    <source>
        <dbReference type="ARBA" id="ARBA00022989"/>
    </source>
</evidence>
<keyword evidence="8" id="KW-0675">Receptor</keyword>
<name>A0A8C1N3A5_CYPCA</name>
<dbReference type="GO" id="GO:0042102">
    <property type="term" value="P:positive regulation of T cell proliferation"/>
    <property type="evidence" value="ECO:0007669"/>
    <property type="project" value="TreeGrafter"/>
</dbReference>
<dbReference type="GO" id="GO:0009897">
    <property type="term" value="C:external side of plasma membrane"/>
    <property type="evidence" value="ECO:0007669"/>
    <property type="project" value="TreeGrafter"/>
</dbReference>
<dbReference type="InterPro" id="IPR036179">
    <property type="entry name" value="Ig-like_dom_sf"/>
</dbReference>
<feature type="transmembrane region" description="Helical" evidence="11">
    <location>
        <begin position="400"/>
        <end position="426"/>
    </location>
</feature>
<dbReference type="PROSITE" id="PS50835">
    <property type="entry name" value="IG_LIKE"/>
    <property type="match status" value="2"/>
</dbReference>
<feature type="transmembrane region" description="Helical" evidence="11">
    <location>
        <begin position="26"/>
        <end position="46"/>
    </location>
</feature>
<dbReference type="AlphaFoldDB" id="A0A8C1N3A5"/>
<dbReference type="Gene3D" id="2.60.40.10">
    <property type="entry name" value="Immunoglobulins"/>
    <property type="match status" value="2"/>
</dbReference>
<keyword evidence="6 11" id="KW-0472">Membrane</keyword>
<proteinExistence type="predicted"/>
<evidence type="ECO:0000256" key="6">
    <source>
        <dbReference type="ARBA" id="ARBA00023136"/>
    </source>
</evidence>
<feature type="transmembrane region" description="Helical" evidence="11">
    <location>
        <begin position="369"/>
        <end position="388"/>
    </location>
</feature>
<dbReference type="InterPro" id="IPR051713">
    <property type="entry name" value="T-cell_Activation_Regulation"/>
</dbReference>